<keyword evidence="2" id="KW-1003">Cell membrane</keyword>
<dbReference type="GO" id="GO:0015192">
    <property type="term" value="F:L-phenylalanine transmembrane transporter activity"/>
    <property type="evidence" value="ECO:0007669"/>
    <property type="project" value="TreeGrafter"/>
</dbReference>
<name>A0A494Y5D7_9BURK</name>
<dbReference type="CDD" id="cd03219">
    <property type="entry name" value="ABC_Mj1267_LivG_branched"/>
    <property type="match status" value="1"/>
</dbReference>
<dbReference type="PANTHER" id="PTHR45772:SF7">
    <property type="entry name" value="AMINO ACID ABC TRANSPORTER ATP-BINDING PROTEIN"/>
    <property type="match status" value="1"/>
</dbReference>
<dbReference type="GO" id="GO:0015808">
    <property type="term" value="P:L-alanine transport"/>
    <property type="evidence" value="ECO:0007669"/>
    <property type="project" value="TreeGrafter"/>
</dbReference>
<dbReference type="Gene3D" id="3.40.50.300">
    <property type="entry name" value="P-loop containing nucleotide triphosphate hydrolases"/>
    <property type="match status" value="1"/>
</dbReference>
<evidence type="ECO:0000256" key="4">
    <source>
        <dbReference type="ARBA" id="ARBA00022741"/>
    </source>
</evidence>
<dbReference type="Pfam" id="PF00005">
    <property type="entry name" value="ABC_tran"/>
    <property type="match status" value="1"/>
</dbReference>
<dbReference type="Pfam" id="PF12399">
    <property type="entry name" value="BCA_ABC_TP_C"/>
    <property type="match status" value="1"/>
</dbReference>
<evidence type="ECO:0000256" key="3">
    <source>
        <dbReference type="ARBA" id="ARBA00022519"/>
    </source>
</evidence>
<dbReference type="InterPro" id="IPR003439">
    <property type="entry name" value="ABC_transporter-like_ATP-bd"/>
</dbReference>
<dbReference type="InterPro" id="IPR032823">
    <property type="entry name" value="BCA_ABC_TP_C"/>
</dbReference>
<dbReference type="GO" id="GO:0016887">
    <property type="term" value="F:ATP hydrolysis activity"/>
    <property type="evidence" value="ECO:0007669"/>
    <property type="project" value="InterPro"/>
</dbReference>
<keyword evidence="8" id="KW-1185">Reference proteome</keyword>
<evidence type="ECO:0000259" key="6">
    <source>
        <dbReference type="PROSITE" id="PS50893"/>
    </source>
</evidence>
<accession>A0A494Y5D7</accession>
<reference evidence="7 8" key="1">
    <citation type="submission" date="2018-10" db="EMBL/GenBank/DDBJ databases">
        <title>Robbsia sp. DHC34, isolated from soil.</title>
        <authorList>
            <person name="Gao Z.-H."/>
            <person name="Qiu L.-H."/>
        </authorList>
    </citation>
    <scope>NUCLEOTIDE SEQUENCE [LARGE SCALE GENOMIC DNA]</scope>
    <source>
        <strain evidence="7 8">DHC34</strain>
    </source>
</reference>
<dbReference type="EMBL" id="RBZU01000003">
    <property type="protein sequence ID" value="RKP56723.1"/>
    <property type="molecule type" value="Genomic_DNA"/>
</dbReference>
<evidence type="ECO:0000256" key="1">
    <source>
        <dbReference type="ARBA" id="ARBA00022448"/>
    </source>
</evidence>
<keyword evidence="3" id="KW-0997">Cell inner membrane</keyword>
<keyword evidence="4" id="KW-0547">Nucleotide-binding</keyword>
<dbReference type="PANTHER" id="PTHR45772">
    <property type="entry name" value="CONSERVED COMPONENT OF ABC TRANSPORTER FOR NATURAL AMINO ACIDS-RELATED"/>
    <property type="match status" value="1"/>
</dbReference>
<proteinExistence type="predicted"/>
<evidence type="ECO:0000313" key="7">
    <source>
        <dbReference type="EMBL" id="RKP56723.1"/>
    </source>
</evidence>
<dbReference type="GO" id="GO:0042941">
    <property type="term" value="P:D-alanine transmembrane transport"/>
    <property type="evidence" value="ECO:0007669"/>
    <property type="project" value="TreeGrafter"/>
</dbReference>
<dbReference type="Proteomes" id="UP000270342">
    <property type="component" value="Unassembled WGS sequence"/>
</dbReference>
<dbReference type="GO" id="GO:0005524">
    <property type="term" value="F:ATP binding"/>
    <property type="evidence" value="ECO:0007669"/>
    <property type="project" value="UniProtKB-KW"/>
</dbReference>
<dbReference type="OrthoDB" id="5291558at2"/>
<comment type="caution">
    <text evidence="7">The sequence shown here is derived from an EMBL/GenBank/DDBJ whole genome shotgun (WGS) entry which is preliminary data.</text>
</comment>
<dbReference type="AlphaFoldDB" id="A0A494Y5D7"/>
<dbReference type="SUPFAM" id="SSF52540">
    <property type="entry name" value="P-loop containing nucleoside triphosphate hydrolases"/>
    <property type="match status" value="1"/>
</dbReference>
<keyword evidence="3" id="KW-0472">Membrane</keyword>
<dbReference type="GO" id="GO:0015188">
    <property type="term" value="F:L-isoleucine transmembrane transporter activity"/>
    <property type="evidence" value="ECO:0007669"/>
    <property type="project" value="TreeGrafter"/>
</dbReference>
<feature type="domain" description="ABC transporter" evidence="6">
    <location>
        <begin position="7"/>
        <end position="254"/>
    </location>
</feature>
<dbReference type="SMART" id="SM00382">
    <property type="entry name" value="AAA"/>
    <property type="match status" value="1"/>
</dbReference>
<dbReference type="GO" id="GO:0005304">
    <property type="term" value="F:L-valine transmembrane transporter activity"/>
    <property type="evidence" value="ECO:0007669"/>
    <property type="project" value="TreeGrafter"/>
</dbReference>
<keyword evidence="1" id="KW-0813">Transport</keyword>
<dbReference type="PROSITE" id="PS50893">
    <property type="entry name" value="ABC_TRANSPORTER_2"/>
    <property type="match status" value="1"/>
</dbReference>
<sequence>MSKSIRLSVKGVNKRFGGLQALSDVGLQIEEGQIYGLIGPNGAGKTTFFNVITGLYEPDSGDFVLDGQAYKPTAVHEVAKTGIARTFQNIRLFGGMTALENVMVGRHVRTRHGLIGAVLRTPSERKEEREIKERALDLLEYVGVTQYADYTARNLSYGHQRRLEIARALATDPKLLALDEPAAGMNATEKVELTRLLDKIRADGRTILLIEHDVKLVMGLCNRMTVLDYGKVIAEGLPQDVQKDPKVIEAYLGGGGH</sequence>
<evidence type="ECO:0000256" key="2">
    <source>
        <dbReference type="ARBA" id="ARBA00022475"/>
    </source>
</evidence>
<dbReference type="InterPro" id="IPR027417">
    <property type="entry name" value="P-loop_NTPase"/>
</dbReference>
<dbReference type="GO" id="GO:0005886">
    <property type="term" value="C:plasma membrane"/>
    <property type="evidence" value="ECO:0007669"/>
    <property type="project" value="TreeGrafter"/>
</dbReference>
<dbReference type="InterPro" id="IPR003593">
    <property type="entry name" value="AAA+_ATPase"/>
</dbReference>
<dbReference type="GO" id="GO:1903805">
    <property type="term" value="P:L-valine import across plasma membrane"/>
    <property type="evidence" value="ECO:0007669"/>
    <property type="project" value="TreeGrafter"/>
</dbReference>
<evidence type="ECO:0000313" key="8">
    <source>
        <dbReference type="Proteomes" id="UP000270342"/>
    </source>
</evidence>
<dbReference type="RefSeq" id="WP_121085997.1">
    <property type="nucleotide sequence ID" value="NZ_RBZU01000003.1"/>
</dbReference>
<evidence type="ECO:0000256" key="5">
    <source>
        <dbReference type="ARBA" id="ARBA00022840"/>
    </source>
</evidence>
<protein>
    <submittedName>
        <fullName evidence="7">ABC transporter ATP-binding protein</fullName>
    </submittedName>
</protein>
<dbReference type="GO" id="GO:1903806">
    <property type="term" value="P:L-isoleucine import across plasma membrane"/>
    <property type="evidence" value="ECO:0007669"/>
    <property type="project" value="TreeGrafter"/>
</dbReference>
<dbReference type="FunFam" id="3.40.50.300:FF:000421">
    <property type="entry name" value="Branched-chain amino acid ABC transporter ATP-binding protein"/>
    <property type="match status" value="1"/>
</dbReference>
<keyword evidence="5 7" id="KW-0067">ATP-binding</keyword>
<organism evidence="7 8">
    <name type="scientific">Pararobbsia silviterrae</name>
    <dbReference type="NCBI Taxonomy" id="1792498"/>
    <lineage>
        <taxon>Bacteria</taxon>
        <taxon>Pseudomonadati</taxon>
        <taxon>Pseudomonadota</taxon>
        <taxon>Betaproteobacteria</taxon>
        <taxon>Burkholderiales</taxon>
        <taxon>Burkholderiaceae</taxon>
        <taxon>Pararobbsia</taxon>
    </lineage>
</organism>
<dbReference type="InterPro" id="IPR051120">
    <property type="entry name" value="ABC_AA/LPS_Transport"/>
</dbReference>
<gene>
    <name evidence="7" type="ORF">D7S86_10330</name>
</gene>